<evidence type="ECO:0000313" key="2">
    <source>
        <dbReference type="EMBL" id="MBK6972411.1"/>
    </source>
</evidence>
<feature type="transmembrane region" description="Helical" evidence="1">
    <location>
        <begin position="42"/>
        <end position="62"/>
    </location>
</feature>
<protein>
    <submittedName>
        <fullName evidence="2">Uncharacterized protein</fullName>
    </submittedName>
</protein>
<reference evidence="2" key="1">
    <citation type="submission" date="2020-10" db="EMBL/GenBank/DDBJ databases">
        <title>Connecting structure to function with the recovery of over 1000 high-quality activated sludge metagenome-assembled genomes encoding full-length rRNA genes using long-read sequencing.</title>
        <authorList>
            <person name="Singleton C.M."/>
            <person name="Petriglieri F."/>
            <person name="Kristensen J.M."/>
            <person name="Kirkegaard R.H."/>
            <person name="Michaelsen T.Y."/>
            <person name="Andersen M.H."/>
            <person name="Karst S.M."/>
            <person name="Dueholm M.S."/>
            <person name="Nielsen P.H."/>
            <person name="Albertsen M."/>
        </authorList>
    </citation>
    <scope>NUCLEOTIDE SEQUENCE</scope>
    <source>
        <strain evidence="2">Bjer_18-Q3-R1-45_BAT3C.347</strain>
    </source>
</reference>
<proteinExistence type="predicted"/>
<sequence>MSPSVPPVDEAMGVECAWPVREGVATDQPKARRGGETVRKHAWQAIAAAVVVALLSVGGWSLKDSAIDISTVLPSGVPTHTE</sequence>
<comment type="caution">
    <text evidence="2">The sequence shown here is derived from an EMBL/GenBank/DDBJ whole genome shotgun (WGS) entry which is preliminary data.</text>
</comment>
<dbReference type="AlphaFoldDB" id="A0A9D7E224"/>
<organism evidence="2 3">
    <name type="scientific">Candidatus Methylophosphatis roskildensis</name>
    <dbReference type="NCBI Taxonomy" id="2899263"/>
    <lineage>
        <taxon>Bacteria</taxon>
        <taxon>Pseudomonadati</taxon>
        <taxon>Pseudomonadota</taxon>
        <taxon>Betaproteobacteria</taxon>
        <taxon>Nitrosomonadales</taxon>
        <taxon>Sterolibacteriaceae</taxon>
        <taxon>Candidatus Methylophosphatis</taxon>
    </lineage>
</organism>
<evidence type="ECO:0000313" key="3">
    <source>
        <dbReference type="Proteomes" id="UP000807785"/>
    </source>
</evidence>
<evidence type="ECO:0000256" key="1">
    <source>
        <dbReference type="SAM" id="Phobius"/>
    </source>
</evidence>
<accession>A0A9D7E224</accession>
<dbReference type="EMBL" id="JADJEV010000002">
    <property type="protein sequence ID" value="MBK6972411.1"/>
    <property type="molecule type" value="Genomic_DNA"/>
</dbReference>
<gene>
    <name evidence="2" type="ORF">IPH26_05440</name>
</gene>
<name>A0A9D7E224_9PROT</name>
<keyword evidence="1" id="KW-0472">Membrane</keyword>
<dbReference type="Proteomes" id="UP000807785">
    <property type="component" value="Unassembled WGS sequence"/>
</dbReference>
<keyword evidence="1" id="KW-0812">Transmembrane</keyword>
<keyword evidence="1" id="KW-1133">Transmembrane helix</keyword>